<dbReference type="GO" id="GO:0005737">
    <property type="term" value="C:cytoplasm"/>
    <property type="evidence" value="ECO:0007669"/>
    <property type="project" value="TreeGrafter"/>
</dbReference>
<dbReference type="PANTHER" id="PTHR45527">
    <property type="entry name" value="NONRIBOSOMAL PEPTIDE SYNTHETASE"/>
    <property type="match status" value="1"/>
</dbReference>
<keyword evidence="2" id="KW-0596">Phosphopantetheine</keyword>
<dbReference type="Gene3D" id="1.10.1200.10">
    <property type="entry name" value="ACP-like"/>
    <property type="match status" value="1"/>
</dbReference>
<dbReference type="Proteomes" id="UP000475545">
    <property type="component" value="Unassembled WGS sequence"/>
</dbReference>
<dbReference type="InterPro" id="IPR020845">
    <property type="entry name" value="AMP-binding_CS"/>
</dbReference>
<comment type="caution">
    <text evidence="6">The sequence shown here is derived from an EMBL/GenBank/DDBJ whole genome shotgun (WGS) entry which is preliminary data.</text>
</comment>
<dbReference type="PROSITE" id="PS50075">
    <property type="entry name" value="CARRIER"/>
    <property type="match status" value="1"/>
</dbReference>
<dbReference type="GO" id="GO:0031177">
    <property type="term" value="F:phosphopantetheine binding"/>
    <property type="evidence" value="ECO:0007669"/>
    <property type="project" value="InterPro"/>
</dbReference>
<dbReference type="PROSITE" id="PS00012">
    <property type="entry name" value="PHOSPHOPANTETHEINE"/>
    <property type="match status" value="1"/>
</dbReference>
<feature type="compositionally biased region" description="Basic and acidic residues" evidence="4">
    <location>
        <begin position="482"/>
        <end position="500"/>
    </location>
</feature>
<evidence type="ECO:0000256" key="1">
    <source>
        <dbReference type="ARBA" id="ARBA00001957"/>
    </source>
</evidence>
<dbReference type="Pfam" id="PF00501">
    <property type="entry name" value="AMP-binding"/>
    <property type="match status" value="2"/>
</dbReference>
<dbReference type="Gene3D" id="3.30.300.30">
    <property type="match status" value="1"/>
</dbReference>
<evidence type="ECO:0000313" key="7">
    <source>
        <dbReference type="Proteomes" id="UP000475545"/>
    </source>
</evidence>
<keyword evidence="3" id="KW-0597">Phosphoprotein</keyword>
<feature type="region of interest" description="Disordered" evidence="4">
    <location>
        <begin position="482"/>
        <end position="504"/>
    </location>
</feature>
<dbReference type="Pfam" id="PF00975">
    <property type="entry name" value="Thioesterase"/>
    <property type="match status" value="1"/>
</dbReference>
<organism evidence="6 7">
    <name type="scientific">Gordonia mangrovi</name>
    <dbReference type="NCBI Taxonomy" id="2665643"/>
    <lineage>
        <taxon>Bacteria</taxon>
        <taxon>Bacillati</taxon>
        <taxon>Actinomycetota</taxon>
        <taxon>Actinomycetes</taxon>
        <taxon>Mycobacteriales</taxon>
        <taxon>Gordoniaceae</taxon>
        <taxon>Gordonia</taxon>
    </lineage>
</organism>
<reference evidence="6 7" key="1">
    <citation type="submission" date="2019-11" db="EMBL/GenBank/DDBJ databases">
        <title>Gordonia sp. nov., a novel actinobacterium isolated from mangrove soil in Hainan.</title>
        <authorList>
            <person name="Huang X."/>
            <person name="Xie Y."/>
            <person name="Chu X."/>
            <person name="Xiao K."/>
        </authorList>
    </citation>
    <scope>NUCLEOTIDE SEQUENCE [LARGE SCALE GENOMIC DNA]</scope>
    <source>
        <strain evidence="6 7">HNM0687</strain>
    </source>
</reference>
<dbReference type="EMBL" id="WMBR01000001">
    <property type="protein sequence ID" value="MXP19846.1"/>
    <property type="molecule type" value="Genomic_DNA"/>
</dbReference>
<proteinExistence type="predicted"/>
<feature type="domain" description="Carrier" evidence="5">
    <location>
        <begin position="500"/>
        <end position="575"/>
    </location>
</feature>
<dbReference type="SMART" id="SM00823">
    <property type="entry name" value="PKS_PP"/>
    <property type="match status" value="1"/>
</dbReference>
<dbReference type="GO" id="GO:0044550">
    <property type="term" value="P:secondary metabolite biosynthetic process"/>
    <property type="evidence" value="ECO:0007669"/>
    <property type="project" value="TreeGrafter"/>
</dbReference>
<dbReference type="InterPro" id="IPR036736">
    <property type="entry name" value="ACP-like_sf"/>
</dbReference>
<dbReference type="PROSITE" id="PS00455">
    <property type="entry name" value="AMP_BINDING"/>
    <property type="match status" value="1"/>
</dbReference>
<evidence type="ECO:0000256" key="3">
    <source>
        <dbReference type="ARBA" id="ARBA00022553"/>
    </source>
</evidence>
<gene>
    <name evidence="6" type="ORF">GIY30_00515</name>
</gene>
<accession>A0A6L7GJ21</accession>
<dbReference type="InterPro" id="IPR000873">
    <property type="entry name" value="AMP-dep_synth/lig_dom"/>
</dbReference>
<dbReference type="SUPFAM" id="SSF56801">
    <property type="entry name" value="Acetyl-CoA synthetase-like"/>
    <property type="match status" value="1"/>
</dbReference>
<evidence type="ECO:0000256" key="4">
    <source>
        <dbReference type="SAM" id="MobiDB-lite"/>
    </source>
</evidence>
<dbReference type="Gene3D" id="3.40.50.12780">
    <property type="entry name" value="N-terminal domain of ligase-like"/>
    <property type="match status" value="1"/>
</dbReference>
<dbReference type="InterPro" id="IPR001031">
    <property type="entry name" value="Thioesterase"/>
</dbReference>
<sequence length="864" mass="92316">MSCTDPGRPWQRDSMTEPTTTLARWRATADRCADAIAVCSPDGSVTYGEARDHADERGRALAAAVDEPGRPVAVDVESDVDSVLAVLSVLCSGHPVILLDPLLPDERRDHILALSGARRFYPAAIAALPASATPVPEPGPLDPSILIFTSGSTGKPKGLIHSQRGWVNQADDGHEFLGLGPGDRMAVLLPIGFGAGVDCLVMGLLNGATLLLWDVRRRTTAGLRDWLDAEAATTAHCTPSLLRSWLGDLDADAALPALRLLSTCGEPVRGADVTRLRRTLMPSGVFCSWSGSSEMGNLAFHLVGPDRDVPDGVLAVGVPARDKHVRIVDDDGNDVADGQAGEIVVESGHLALGYHNDPELTAARFEALGNGRTRLRTGDLGRLDDTGMLHLMGRRDDAIKVRGYLVEPAEVETALRAMSWTVDAVVSANAARTQLVAHVAVAPDTWTPSPAEVRTALATTLAPWMIPRDVVIMTDLPRNERGKVDRAALPQPERRRDPEPVRGPTESALMHLWCDVLGVPDVGRDEDFISLGGDSLAAATMLAELRERWLVDISTAEFVAAPTIATLAALLDDAHRERVASGTISTVRAGSGQPVFLIAGAGSPAASLVPLARRIDGDRKVFGLQAHGLEQRGRADRSIRSAARRAVRDITAAVDNGPYLIGGYSFGAFVAVEAATILRDRGEDCAQVVLIDPVFEPELLHRVCGDVPQGNRAHKATRRLLGDRSAALPDRGVTEHADDGPTSQPAWQRWWNAVAMRGLVATAGLVRLPTTLQWTVFWDLGRQLIRRHRPTPYAGPVTVIRATTNPDDPGVWKRLATGDLTVATVPGDHHSMMREPLVAETAAAVDRAISADAGARCALRAVTS</sequence>
<dbReference type="InterPro" id="IPR020802">
    <property type="entry name" value="TesA-like"/>
</dbReference>
<dbReference type="InterPro" id="IPR025110">
    <property type="entry name" value="AMP-bd_C"/>
</dbReference>
<dbReference type="InterPro" id="IPR006162">
    <property type="entry name" value="Ppantetheine_attach_site"/>
</dbReference>
<evidence type="ECO:0000256" key="2">
    <source>
        <dbReference type="ARBA" id="ARBA00022450"/>
    </source>
</evidence>
<dbReference type="Gene3D" id="3.40.50.1820">
    <property type="entry name" value="alpha/beta hydrolase"/>
    <property type="match status" value="1"/>
</dbReference>
<dbReference type="InterPro" id="IPR020806">
    <property type="entry name" value="PKS_PP-bd"/>
</dbReference>
<dbReference type="SUPFAM" id="SSF47336">
    <property type="entry name" value="ACP-like"/>
    <property type="match status" value="1"/>
</dbReference>
<name>A0A6L7GJ21_9ACTN</name>
<dbReference type="InterPro" id="IPR045851">
    <property type="entry name" value="AMP-bd_C_sf"/>
</dbReference>
<dbReference type="InterPro" id="IPR042099">
    <property type="entry name" value="ANL_N_sf"/>
</dbReference>
<evidence type="ECO:0000313" key="6">
    <source>
        <dbReference type="EMBL" id="MXP19846.1"/>
    </source>
</evidence>
<evidence type="ECO:0000259" key="5">
    <source>
        <dbReference type="PROSITE" id="PS50075"/>
    </source>
</evidence>
<dbReference type="GO" id="GO:0043041">
    <property type="term" value="P:amino acid activation for nonribosomal peptide biosynthetic process"/>
    <property type="evidence" value="ECO:0007669"/>
    <property type="project" value="TreeGrafter"/>
</dbReference>
<dbReference type="AlphaFoldDB" id="A0A6L7GJ21"/>
<protein>
    <submittedName>
        <fullName evidence="6">AMP-binding protein</fullName>
    </submittedName>
</protein>
<comment type="cofactor">
    <cofactor evidence="1">
        <name>pantetheine 4'-phosphate</name>
        <dbReference type="ChEBI" id="CHEBI:47942"/>
    </cofactor>
</comment>
<dbReference type="Pfam" id="PF13193">
    <property type="entry name" value="AMP-binding_C"/>
    <property type="match status" value="1"/>
</dbReference>
<dbReference type="PANTHER" id="PTHR45527:SF1">
    <property type="entry name" value="FATTY ACID SYNTHASE"/>
    <property type="match status" value="1"/>
</dbReference>
<dbReference type="Pfam" id="PF00550">
    <property type="entry name" value="PP-binding"/>
    <property type="match status" value="1"/>
</dbReference>
<dbReference type="InterPro" id="IPR029058">
    <property type="entry name" value="AB_hydrolase_fold"/>
</dbReference>
<keyword evidence="7" id="KW-1185">Reference proteome</keyword>
<dbReference type="InterPro" id="IPR009081">
    <property type="entry name" value="PP-bd_ACP"/>
</dbReference>
<dbReference type="SUPFAM" id="SSF53474">
    <property type="entry name" value="alpha/beta-Hydrolases"/>
    <property type="match status" value="1"/>
</dbReference>
<dbReference type="SMART" id="SM00824">
    <property type="entry name" value="PKS_TE"/>
    <property type="match status" value="1"/>
</dbReference>